<keyword evidence="1" id="KW-1133">Transmembrane helix</keyword>
<feature type="transmembrane region" description="Helical" evidence="1">
    <location>
        <begin position="28"/>
        <end position="52"/>
    </location>
</feature>
<dbReference type="RefSeq" id="WP_405282636.1">
    <property type="nucleotide sequence ID" value="NZ_CP144380.1"/>
</dbReference>
<gene>
    <name evidence="2" type="ORF">WI372_13435</name>
</gene>
<dbReference type="EMBL" id="JBBHLI010000008">
    <property type="protein sequence ID" value="MEK9501990.1"/>
    <property type="molecule type" value="Genomic_DNA"/>
</dbReference>
<evidence type="ECO:0000313" key="2">
    <source>
        <dbReference type="EMBL" id="MEK9501990.1"/>
    </source>
</evidence>
<reference evidence="2 3" key="1">
    <citation type="submission" date="2024-02" db="EMBL/GenBank/DDBJ databases">
        <title>A novel Gemmatimonadota bacterium.</title>
        <authorList>
            <person name="Du Z.-J."/>
            <person name="Ye Y.-Q."/>
        </authorList>
    </citation>
    <scope>NUCLEOTIDE SEQUENCE [LARGE SCALE GENOMIC DNA]</scope>
    <source>
        <strain evidence="2 3">DH-20</strain>
    </source>
</reference>
<keyword evidence="1" id="KW-0812">Transmembrane</keyword>
<evidence type="ECO:0000313" key="3">
    <source>
        <dbReference type="Proteomes" id="UP001484239"/>
    </source>
</evidence>
<sequence>MADGPEPSNERGRTFVGRLGHALRDQNWTAVVIEIGIVVLGVVIGFQVSAWGDHREARAQERELLRGLRAEFTANLALLDDVAEEHQATIRIARRVLEWTGPEPADVPDAVMDTLLVDLISEIPAYHPAMGEMDAMLGAGRLGLVQDDTLRTLLASWPTALERLRAVEDEMRADVLDRFFPYLIERVPLVTADRQVGFLDLDRPSRFPQRYDALLADVAFENHTENRWVMARAILSEREPVHDLLQQMIERIDSLHPRSP</sequence>
<protein>
    <submittedName>
        <fullName evidence="2">Uncharacterized protein</fullName>
    </submittedName>
</protein>
<dbReference type="Proteomes" id="UP001484239">
    <property type="component" value="Unassembled WGS sequence"/>
</dbReference>
<accession>A0ABU9EB73</accession>
<evidence type="ECO:0000256" key="1">
    <source>
        <dbReference type="SAM" id="Phobius"/>
    </source>
</evidence>
<keyword evidence="3" id="KW-1185">Reference proteome</keyword>
<name>A0ABU9EB73_9BACT</name>
<proteinExistence type="predicted"/>
<organism evidence="2 3">
    <name type="scientific">Gaopeijia maritima</name>
    <dbReference type="NCBI Taxonomy" id="3119007"/>
    <lineage>
        <taxon>Bacteria</taxon>
        <taxon>Pseudomonadati</taxon>
        <taxon>Gemmatimonadota</taxon>
        <taxon>Longimicrobiia</taxon>
        <taxon>Gaopeijiales</taxon>
        <taxon>Gaopeijiaceae</taxon>
        <taxon>Gaopeijia</taxon>
    </lineage>
</organism>
<keyword evidence="1" id="KW-0472">Membrane</keyword>
<comment type="caution">
    <text evidence="2">The sequence shown here is derived from an EMBL/GenBank/DDBJ whole genome shotgun (WGS) entry which is preliminary data.</text>
</comment>